<name>A0A4S2JQ08_9HYME</name>
<organism evidence="1 2">
    <name type="scientific">Temnothorax longispinosus</name>
    <dbReference type="NCBI Taxonomy" id="300112"/>
    <lineage>
        <taxon>Eukaryota</taxon>
        <taxon>Metazoa</taxon>
        <taxon>Ecdysozoa</taxon>
        <taxon>Arthropoda</taxon>
        <taxon>Hexapoda</taxon>
        <taxon>Insecta</taxon>
        <taxon>Pterygota</taxon>
        <taxon>Neoptera</taxon>
        <taxon>Endopterygota</taxon>
        <taxon>Hymenoptera</taxon>
        <taxon>Apocrita</taxon>
        <taxon>Aculeata</taxon>
        <taxon>Formicoidea</taxon>
        <taxon>Formicidae</taxon>
        <taxon>Myrmicinae</taxon>
        <taxon>Temnothorax</taxon>
    </lineage>
</organism>
<keyword evidence="2" id="KW-1185">Reference proteome</keyword>
<evidence type="ECO:0000313" key="1">
    <source>
        <dbReference type="EMBL" id="TGZ38282.1"/>
    </source>
</evidence>
<dbReference type="EMBL" id="QBLH01003436">
    <property type="protein sequence ID" value="TGZ38282.1"/>
    <property type="molecule type" value="Genomic_DNA"/>
</dbReference>
<dbReference type="Proteomes" id="UP000310200">
    <property type="component" value="Unassembled WGS sequence"/>
</dbReference>
<proteinExistence type="predicted"/>
<comment type="caution">
    <text evidence="1">The sequence shown here is derived from an EMBL/GenBank/DDBJ whole genome shotgun (WGS) entry which is preliminary data.</text>
</comment>
<dbReference type="AlphaFoldDB" id="A0A4S2JQ08"/>
<evidence type="ECO:0000313" key="2">
    <source>
        <dbReference type="Proteomes" id="UP000310200"/>
    </source>
</evidence>
<sequence length="105" mass="11478">MHRVTPRLSSSTAKAYRQIGHDSDDKCECIFAGGKGGCVYTRGSYVKWNGGSGKILRQAPVTMRGELLSDVNGIKRGERDRAPAVERGQRSLFNSFRCIGDGTIN</sequence>
<reference evidence="1 2" key="1">
    <citation type="journal article" date="2019" name="Philos. Trans. R. Soc. Lond., B, Biol. Sci.">
        <title>Ant behaviour and brain gene expression of defending hosts depend on the ecological success of the intruding social parasite.</title>
        <authorList>
            <person name="Kaur R."/>
            <person name="Stoldt M."/>
            <person name="Jongepier E."/>
            <person name="Feldmeyer B."/>
            <person name="Menzel F."/>
            <person name="Bornberg-Bauer E."/>
            <person name="Foitzik S."/>
        </authorList>
    </citation>
    <scope>NUCLEOTIDE SEQUENCE [LARGE SCALE GENOMIC DNA]</scope>
    <source>
        <tissue evidence="1">Whole body</tissue>
    </source>
</reference>
<gene>
    <name evidence="1" type="ORF">DBV15_00370</name>
</gene>
<accession>A0A4S2JQ08</accession>
<protein>
    <submittedName>
        <fullName evidence="1">Uncharacterized protein</fullName>
    </submittedName>
</protein>